<dbReference type="EMBL" id="JARAKH010000031">
    <property type="protein sequence ID" value="KAK8385921.1"/>
    <property type="molecule type" value="Genomic_DNA"/>
</dbReference>
<name>A0AAW0TEY8_SCYPA</name>
<evidence type="ECO:0000256" key="3">
    <source>
        <dbReference type="SAM" id="SignalP"/>
    </source>
</evidence>
<sequence length="1059" mass="115528">MVTMQRWHAVSLALVVAASWTVTAVTVDPTISPEMTRNATADDPLTVQSQSKYCDWDRALGPVCVYNTTTQVVVVPEGLSFTSGQLELEIHNASVVNLYPTCVSWIQIYHTGMIHTFPSERRFECRTWLRIYSSKVGRVEHGVKDLTLQDSEVDTIKLINQRDFMAINSTINEIEQLDWGGYRSTVLNTTIKRLAGVEARDSWYVVGGRFGAVASGGIVFNAKEMSVINSTINHMSSKALTIKSGTVSFANVTISYLEAMAITLASPTASLSLSNVTIRAANAPCFVILDRERIKLENVTVFSIPTNENSSFFQFLDDDLGGEKNASKSTIKDLGRKCSFNETTVSCDHAGLEEDVLIEIVGEDIHDFKQVHISNVSSLLVTSTGCQTDLRLENVHATLPHLTALPRENEEGCNVTVSAKNSSLNVVWAKNINNFNAVSSTVKRIHGGSLDSFTLTKSSVQEIDEVEVAGSGAVWSKAVFLVSISITLKAPLISSVINFSHIVHHMGENSFIIDHPGKTSKLDAWMLGWMERHSIVVKNGSHVELSNMVAVSVAEEAIYLEEGATATCRNIRILQSPVYIFSVASRSQVELQGDLLAGLSTPLIYVRSPPVSVNKQSPFTVSDSHISAYCRTIPYYLQICDFSSAPREEVTVDFANSQVSNRVIIKGASSVMLFPSCVEKVILMNVKTASTTRNERECGTWLEALGVHLTNVTSGVHDVTLKACTVELLAPDRRLRDVDLEETTVERVVGVHWAGYTGVFNSSRLGEVRSLRADSRLMMSNSKVETLVAGGMFLAAEAIIVNTTFKEIHTAGMTVNGSTRMQDVTIEKLQRGGIKVLDGLLLLVNVNILETEEESITAEANGGISFQNVTVGGKKVHWRGYLTQANYSKQSVVFLNRHFNETKSKDTSGTPQSRGTTDTIPGTPRSRGPTTTTTTAATTTEHGRSSPKASSMIQWRTTSGEAEVKSSVAPDALASPAIASSWKWAGAGIGFCMGLLVGCCIFIVVKVVKPNKGMLTMPTVFWRVKDDQHELLQEDQGVDESAGARRDQGYSALPRSDIQ</sequence>
<evidence type="ECO:0000256" key="1">
    <source>
        <dbReference type="SAM" id="MobiDB-lite"/>
    </source>
</evidence>
<organism evidence="4 5">
    <name type="scientific">Scylla paramamosain</name>
    <name type="common">Mud crab</name>
    <dbReference type="NCBI Taxonomy" id="85552"/>
    <lineage>
        <taxon>Eukaryota</taxon>
        <taxon>Metazoa</taxon>
        <taxon>Ecdysozoa</taxon>
        <taxon>Arthropoda</taxon>
        <taxon>Crustacea</taxon>
        <taxon>Multicrustacea</taxon>
        <taxon>Malacostraca</taxon>
        <taxon>Eumalacostraca</taxon>
        <taxon>Eucarida</taxon>
        <taxon>Decapoda</taxon>
        <taxon>Pleocyemata</taxon>
        <taxon>Brachyura</taxon>
        <taxon>Eubrachyura</taxon>
        <taxon>Portunoidea</taxon>
        <taxon>Portunidae</taxon>
        <taxon>Portuninae</taxon>
        <taxon>Scylla</taxon>
    </lineage>
</organism>
<evidence type="ECO:0000313" key="5">
    <source>
        <dbReference type="Proteomes" id="UP001487740"/>
    </source>
</evidence>
<gene>
    <name evidence="4" type="ORF">O3P69_010582</name>
</gene>
<keyword evidence="5" id="KW-1185">Reference proteome</keyword>
<feature type="region of interest" description="Disordered" evidence="1">
    <location>
        <begin position="1034"/>
        <end position="1059"/>
    </location>
</feature>
<accession>A0AAW0TEY8</accession>
<keyword evidence="2" id="KW-1133">Transmembrane helix</keyword>
<keyword evidence="3" id="KW-0732">Signal</keyword>
<feature type="chain" id="PRO_5044717010" evidence="3">
    <location>
        <begin position="25"/>
        <end position="1059"/>
    </location>
</feature>
<reference evidence="4 5" key="1">
    <citation type="submission" date="2023-03" db="EMBL/GenBank/DDBJ databases">
        <title>High-quality genome of Scylla paramamosain provides insights in environmental adaptation.</title>
        <authorList>
            <person name="Zhang L."/>
        </authorList>
    </citation>
    <scope>NUCLEOTIDE SEQUENCE [LARGE SCALE GENOMIC DNA]</scope>
    <source>
        <strain evidence="4">LZ_2023a</strain>
        <tissue evidence="4">Muscle</tissue>
    </source>
</reference>
<feature type="transmembrane region" description="Helical" evidence="2">
    <location>
        <begin position="984"/>
        <end position="1008"/>
    </location>
</feature>
<dbReference type="Proteomes" id="UP001487740">
    <property type="component" value="Unassembled WGS sequence"/>
</dbReference>
<proteinExistence type="predicted"/>
<feature type="signal peptide" evidence="3">
    <location>
        <begin position="1"/>
        <end position="24"/>
    </location>
</feature>
<evidence type="ECO:0000256" key="2">
    <source>
        <dbReference type="SAM" id="Phobius"/>
    </source>
</evidence>
<keyword evidence="2" id="KW-0812">Transmembrane</keyword>
<keyword evidence="2" id="KW-0472">Membrane</keyword>
<comment type="caution">
    <text evidence="4">The sequence shown here is derived from an EMBL/GenBank/DDBJ whole genome shotgun (WGS) entry which is preliminary data.</text>
</comment>
<protein>
    <submittedName>
        <fullName evidence="4">Uncharacterized protein</fullName>
    </submittedName>
</protein>
<feature type="region of interest" description="Disordered" evidence="1">
    <location>
        <begin position="902"/>
        <end position="953"/>
    </location>
</feature>
<evidence type="ECO:0000313" key="4">
    <source>
        <dbReference type="EMBL" id="KAK8385921.1"/>
    </source>
</evidence>
<dbReference type="EMBL" id="JARAKH010000031">
    <property type="protein sequence ID" value="KAK8385924.1"/>
    <property type="molecule type" value="Genomic_DNA"/>
</dbReference>
<dbReference type="AlphaFoldDB" id="A0AAW0TEY8"/>
<feature type="compositionally biased region" description="Low complexity" evidence="1">
    <location>
        <begin position="930"/>
        <end position="940"/>
    </location>
</feature>
<dbReference type="EMBL" id="JARAKH010000031">
    <property type="protein sequence ID" value="KAK8385923.1"/>
    <property type="molecule type" value="Genomic_DNA"/>
</dbReference>
<feature type="compositionally biased region" description="Polar residues" evidence="1">
    <location>
        <begin position="907"/>
        <end position="920"/>
    </location>
</feature>
<dbReference type="EMBL" id="JARAKH010000031">
    <property type="protein sequence ID" value="KAK8385922.1"/>
    <property type="molecule type" value="Genomic_DNA"/>
</dbReference>